<gene>
    <name evidence="3" type="ORF">EDC58_0486</name>
</gene>
<dbReference type="InterPro" id="IPR027417">
    <property type="entry name" value="P-loop_NTPase"/>
</dbReference>
<dbReference type="Pfam" id="PF13175">
    <property type="entry name" value="AAA_15"/>
    <property type="match status" value="1"/>
</dbReference>
<proteinExistence type="predicted"/>
<dbReference type="PANTHER" id="PTHR32182">
    <property type="entry name" value="DNA REPLICATION AND REPAIR PROTEIN RECF"/>
    <property type="match status" value="1"/>
</dbReference>
<dbReference type="RefSeq" id="WP_123351902.1">
    <property type="nucleotide sequence ID" value="NZ_RJVK01000001.1"/>
</dbReference>
<dbReference type="GO" id="GO:0005524">
    <property type="term" value="F:ATP binding"/>
    <property type="evidence" value="ECO:0007669"/>
    <property type="project" value="InterPro"/>
</dbReference>
<dbReference type="PANTHER" id="PTHR32182:SF22">
    <property type="entry name" value="ATP-DEPENDENT ENDONUCLEASE, OLD FAMILY-RELATED"/>
    <property type="match status" value="1"/>
</dbReference>
<sequence length="535" mass="62916">MELVYLWIEDYKNIKRQGFTFSPRFKCEFKPKYNEKDELIPEESELIIEEKKDYVNIFPDNINVTAIVGKNGAGKSSVLEVFYGYLYAKENRDNLNKCFIVCKDKNNKLFHITKKNIKSDYQYIEKEKFLNLSYSIFFDFTIFHTISNEGGEVYKKFYSIEPSRTFQTGNQISKVEPVSIHANLKMKSLYFYFLANENKNLLNKLNLPAIKKVKINNKKLLRDVKKIISIIETGLKNENLKGDNYQNFLKEILDKLNIILKKGKKENHENEITKIKDSIKNYFKLSQNDEQYILDTDFSFFKNKEDLIILEILNNIFPVELEFEYQEEYFTYSKLSTGQKIILSYIGIIANNILLYCDGRKIKNIFIFLDEVETGFHPAFQKNLLFIFENVLNIIFKEYNFSLFFLTHSPFILSDLPKENIIFMKDGKNVSNEINIETFGANIHTLLTHGFFMEDGLMGGYAKSKIDEVIKYLNNEESKIASDEEAQKIINIIGEPIIKKELQRKLDSKKLNKINEIEEKITILKERLEILRKNS</sequence>
<protein>
    <submittedName>
        <fullName evidence="3">AbiEii toxin of type IV toxin-antitoxin system</fullName>
    </submittedName>
</protein>
<dbReference type="AlphaFoldDB" id="A0AAJ4UYP3"/>
<dbReference type="GO" id="GO:0006302">
    <property type="term" value="P:double-strand break repair"/>
    <property type="evidence" value="ECO:0007669"/>
    <property type="project" value="TreeGrafter"/>
</dbReference>
<name>A0AAJ4UYP3_9BACT</name>
<evidence type="ECO:0000313" key="4">
    <source>
        <dbReference type="Proteomes" id="UP000272781"/>
    </source>
</evidence>
<evidence type="ECO:0000313" key="3">
    <source>
        <dbReference type="EMBL" id="ROR41003.1"/>
    </source>
</evidence>
<reference evidence="3 4" key="1">
    <citation type="submission" date="2018-11" db="EMBL/GenBank/DDBJ databases">
        <title>Genomic Encyclopedia of Type Strains, Phase IV (KMG-IV): sequencing the most valuable type-strain genomes for metagenomic binning, comparative biology and taxonomic classification.</title>
        <authorList>
            <person name="Goeker M."/>
        </authorList>
    </citation>
    <scope>NUCLEOTIDE SEQUENCE [LARGE SCALE GENOMIC DNA]</scope>
    <source>
        <strain evidence="3 4">DSM 27783</strain>
    </source>
</reference>
<keyword evidence="1" id="KW-0175">Coiled coil</keyword>
<feature type="domain" description="Endonuclease GajA/Old nuclease/RecF-like AAA" evidence="2">
    <location>
        <begin position="60"/>
        <end position="412"/>
    </location>
</feature>
<dbReference type="GO" id="GO:0000731">
    <property type="term" value="P:DNA synthesis involved in DNA repair"/>
    <property type="evidence" value="ECO:0007669"/>
    <property type="project" value="TreeGrafter"/>
</dbReference>
<dbReference type="GO" id="GO:0016887">
    <property type="term" value="F:ATP hydrolysis activity"/>
    <property type="evidence" value="ECO:0007669"/>
    <property type="project" value="InterPro"/>
</dbReference>
<organism evidence="3 4">
    <name type="scientific">Caminibacter pacificus</name>
    <dbReference type="NCBI Taxonomy" id="1424653"/>
    <lineage>
        <taxon>Bacteria</taxon>
        <taxon>Pseudomonadati</taxon>
        <taxon>Campylobacterota</taxon>
        <taxon>Epsilonproteobacteria</taxon>
        <taxon>Nautiliales</taxon>
        <taxon>Nautiliaceae</taxon>
        <taxon>Caminibacter</taxon>
    </lineage>
</organism>
<evidence type="ECO:0000256" key="1">
    <source>
        <dbReference type="SAM" id="Coils"/>
    </source>
</evidence>
<accession>A0AAJ4UYP3</accession>
<comment type="caution">
    <text evidence="3">The sequence shown here is derived from an EMBL/GenBank/DDBJ whole genome shotgun (WGS) entry which is preliminary data.</text>
</comment>
<dbReference type="InterPro" id="IPR041685">
    <property type="entry name" value="AAA_GajA/Old/RecF-like"/>
</dbReference>
<dbReference type="Proteomes" id="UP000272781">
    <property type="component" value="Unassembled WGS sequence"/>
</dbReference>
<feature type="coiled-coil region" evidence="1">
    <location>
        <begin position="499"/>
        <end position="534"/>
    </location>
</feature>
<dbReference type="SUPFAM" id="SSF52540">
    <property type="entry name" value="P-loop containing nucleoside triphosphate hydrolases"/>
    <property type="match status" value="1"/>
</dbReference>
<dbReference type="EMBL" id="RJVK01000001">
    <property type="protein sequence ID" value="ROR41003.1"/>
    <property type="molecule type" value="Genomic_DNA"/>
</dbReference>
<dbReference type="Gene3D" id="3.40.50.300">
    <property type="entry name" value="P-loop containing nucleotide triphosphate hydrolases"/>
    <property type="match status" value="1"/>
</dbReference>
<evidence type="ECO:0000259" key="2">
    <source>
        <dbReference type="Pfam" id="PF13175"/>
    </source>
</evidence>